<evidence type="ECO:0000256" key="2">
    <source>
        <dbReference type="ARBA" id="ARBA00022692"/>
    </source>
</evidence>
<feature type="transmembrane region" description="Helical" evidence="8">
    <location>
        <begin position="52"/>
        <end position="73"/>
    </location>
</feature>
<evidence type="ECO:0000256" key="8">
    <source>
        <dbReference type="SAM" id="Phobius"/>
    </source>
</evidence>
<evidence type="ECO:0000256" key="4">
    <source>
        <dbReference type="ARBA" id="ARBA00022824"/>
    </source>
</evidence>
<evidence type="ECO:0000256" key="3">
    <source>
        <dbReference type="ARBA" id="ARBA00022801"/>
    </source>
</evidence>
<dbReference type="EMBL" id="CAJPVJ010005839">
    <property type="protein sequence ID" value="CAG2169878.1"/>
    <property type="molecule type" value="Genomic_DNA"/>
</dbReference>
<protein>
    <submittedName>
        <fullName evidence="9">Uncharacterized protein</fullName>
    </submittedName>
</protein>
<dbReference type="EMBL" id="OC920664">
    <property type="protein sequence ID" value="CAD7652691.1"/>
    <property type="molecule type" value="Genomic_DNA"/>
</dbReference>
<dbReference type="GO" id="GO:0019915">
    <property type="term" value="P:lipid storage"/>
    <property type="evidence" value="ECO:0007669"/>
    <property type="project" value="InterPro"/>
</dbReference>
<dbReference type="OrthoDB" id="5579088at2759"/>
<gene>
    <name evidence="9" type="ORF">ONB1V03_LOCUS9352</name>
</gene>
<keyword evidence="5 8" id="KW-1133">Transmembrane helix</keyword>
<dbReference type="AlphaFoldDB" id="A0A7R9QP51"/>
<evidence type="ECO:0000256" key="6">
    <source>
        <dbReference type="ARBA" id="ARBA00023098"/>
    </source>
</evidence>
<keyword evidence="2 8" id="KW-0812">Transmembrane</keyword>
<dbReference type="GO" id="GO:0010945">
    <property type="term" value="F:coenzyme A diphosphatase activity"/>
    <property type="evidence" value="ECO:0007669"/>
    <property type="project" value="InterPro"/>
</dbReference>
<keyword evidence="6" id="KW-0443">Lipid metabolism</keyword>
<feature type="transmembrane region" description="Helical" evidence="8">
    <location>
        <begin position="230"/>
        <end position="249"/>
    </location>
</feature>
<comment type="subcellular location">
    <subcellularLocation>
        <location evidence="1">Endoplasmic reticulum membrane</location>
        <topology evidence="1">Multi-pass membrane protein</topology>
    </subcellularLocation>
</comment>
<dbReference type="InterPro" id="IPR046401">
    <property type="entry name" value="FITM1/2"/>
</dbReference>
<evidence type="ECO:0000313" key="9">
    <source>
        <dbReference type="EMBL" id="CAD7652691.1"/>
    </source>
</evidence>
<evidence type="ECO:0000256" key="7">
    <source>
        <dbReference type="ARBA" id="ARBA00023136"/>
    </source>
</evidence>
<feature type="transmembrane region" description="Helical" evidence="8">
    <location>
        <begin position="12"/>
        <end position="32"/>
    </location>
</feature>
<evidence type="ECO:0000256" key="5">
    <source>
        <dbReference type="ARBA" id="ARBA00022989"/>
    </source>
</evidence>
<keyword evidence="10" id="KW-1185">Reference proteome</keyword>
<dbReference type="HAMAP" id="MF_03230">
    <property type="entry name" value="FITM2"/>
    <property type="match status" value="1"/>
</dbReference>
<keyword evidence="3" id="KW-0378">Hydrolase</keyword>
<accession>A0A7R9QP51</accession>
<dbReference type="GO" id="GO:0005789">
    <property type="term" value="C:endoplasmic reticulum membrane"/>
    <property type="evidence" value="ECO:0007669"/>
    <property type="project" value="UniProtKB-SubCell"/>
</dbReference>
<organism evidence="9">
    <name type="scientific">Oppiella nova</name>
    <dbReference type="NCBI Taxonomy" id="334625"/>
    <lineage>
        <taxon>Eukaryota</taxon>
        <taxon>Metazoa</taxon>
        <taxon>Ecdysozoa</taxon>
        <taxon>Arthropoda</taxon>
        <taxon>Chelicerata</taxon>
        <taxon>Arachnida</taxon>
        <taxon>Acari</taxon>
        <taxon>Acariformes</taxon>
        <taxon>Sarcoptiformes</taxon>
        <taxon>Oribatida</taxon>
        <taxon>Brachypylina</taxon>
        <taxon>Oppioidea</taxon>
        <taxon>Oppiidae</taxon>
        <taxon>Oppiella</taxon>
    </lineage>
</organism>
<reference evidence="9" key="1">
    <citation type="submission" date="2020-11" db="EMBL/GenBank/DDBJ databases">
        <authorList>
            <person name="Tran Van P."/>
        </authorList>
    </citation>
    <scope>NUCLEOTIDE SEQUENCE</scope>
</reference>
<proteinExistence type="inferred from homology"/>
<evidence type="ECO:0000313" key="10">
    <source>
        <dbReference type="Proteomes" id="UP000728032"/>
    </source>
</evidence>
<dbReference type="Proteomes" id="UP000728032">
    <property type="component" value="Unassembled WGS sequence"/>
</dbReference>
<evidence type="ECO:0000256" key="1">
    <source>
        <dbReference type="ARBA" id="ARBA00004477"/>
    </source>
</evidence>
<sequence>ITNNELIRQRLIVYLSLVLIGGLVNDFTPLITRSFMFKVQKTNVLNQWFVKIGWFWTLALTSPLIAITTAVLADDRRHWEDKDVITGGYPSLRDRWARRARRLMPYLRTRQMFRLVFNTAIWYVSTNFFLYFEDITGSCLYPNDIMYDDNENASKTVCLKSGNKWIPGFDISGHTFLLIFSNLILIEESAVMIGWEPFGHQLFAENANHEREQKLIPRGEQFRLYNKHSASVRLLFIAMTILSLIWDFMLLQTSLFYHSMLQKLVAAVWAVTAWALTYRYAYRRFDIDVKPPKLSRSL</sequence>
<dbReference type="InterPro" id="IPR019388">
    <property type="entry name" value="FIT"/>
</dbReference>
<feature type="transmembrane region" description="Helical" evidence="8">
    <location>
        <begin position="255"/>
        <end position="276"/>
    </location>
</feature>
<dbReference type="Pfam" id="PF10261">
    <property type="entry name" value="FIT"/>
    <property type="match status" value="1"/>
</dbReference>
<dbReference type="GO" id="GO:0034389">
    <property type="term" value="P:lipid droplet organization"/>
    <property type="evidence" value="ECO:0007669"/>
    <property type="project" value="InterPro"/>
</dbReference>
<keyword evidence="4" id="KW-0256">Endoplasmic reticulum</keyword>
<dbReference type="PANTHER" id="PTHR23129">
    <property type="entry name" value="ACYL-COENZYME A DIPHOSPHATASE FITM2"/>
    <property type="match status" value="1"/>
</dbReference>
<name>A0A7R9QP51_9ACAR</name>
<keyword evidence="7 8" id="KW-0472">Membrane</keyword>
<dbReference type="PANTHER" id="PTHR23129:SF0">
    <property type="entry name" value="ACYL-COENZYME A DIPHOSPHATASE FITM2"/>
    <property type="match status" value="1"/>
</dbReference>
<feature type="non-terminal residue" evidence="9">
    <location>
        <position position="298"/>
    </location>
</feature>
<dbReference type="GO" id="GO:0008654">
    <property type="term" value="P:phospholipid biosynthetic process"/>
    <property type="evidence" value="ECO:0007669"/>
    <property type="project" value="TreeGrafter"/>
</dbReference>